<evidence type="ECO:0000313" key="2">
    <source>
        <dbReference type="EMBL" id="KFG88897.1"/>
    </source>
</evidence>
<protein>
    <submittedName>
        <fullName evidence="2">Ketosteroid isomerase-like enzyme</fullName>
    </submittedName>
</protein>
<proteinExistence type="predicted"/>
<dbReference type="InterPro" id="IPR032710">
    <property type="entry name" value="NTF2-like_dom_sf"/>
</dbReference>
<dbReference type="SUPFAM" id="SSF54427">
    <property type="entry name" value="NTF2-like"/>
    <property type="match status" value="1"/>
</dbReference>
<dbReference type="GO" id="GO:0016853">
    <property type="term" value="F:isomerase activity"/>
    <property type="evidence" value="ECO:0007669"/>
    <property type="project" value="UniProtKB-KW"/>
</dbReference>
<evidence type="ECO:0000313" key="3">
    <source>
        <dbReference type="Proteomes" id="UP000024284"/>
    </source>
</evidence>
<dbReference type="Gene3D" id="3.10.450.50">
    <property type="match status" value="1"/>
</dbReference>
<dbReference type="Pfam" id="PF13577">
    <property type="entry name" value="SnoaL_4"/>
    <property type="match status" value="1"/>
</dbReference>
<accession>A0A086P679</accession>
<dbReference type="EMBL" id="JFZA02000045">
    <property type="protein sequence ID" value="KFG88897.1"/>
    <property type="molecule type" value="Genomic_DNA"/>
</dbReference>
<organism evidence="2 3">
    <name type="scientific">Sphingobium herbicidovorans (strain ATCC 700291 / DSM 11019 / CCUG 56400 / KCTC 2939 / LMG 18315 / NBRC 16415 / MH)</name>
    <name type="common">Sphingomonas herbicidovorans</name>
    <dbReference type="NCBI Taxonomy" id="1219045"/>
    <lineage>
        <taxon>Bacteria</taxon>
        <taxon>Pseudomonadati</taxon>
        <taxon>Pseudomonadota</taxon>
        <taxon>Alphaproteobacteria</taxon>
        <taxon>Sphingomonadales</taxon>
        <taxon>Sphingomonadaceae</taxon>
        <taxon>Sphingobium</taxon>
    </lineage>
</organism>
<evidence type="ECO:0000259" key="1">
    <source>
        <dbReference type="Pfam" id="PF13577"/>
    </source>
</evidence>
<dbReference type="eggNOG" id="COG5517">
    <property type="taxonomic scope" value="Bacteria"/>
</dbReference>
<name>A0A086P679_SPHHM</name>
<keyword evidence="3" id="KW-1185">Reference proteome</keyword>
<dbReference type="CDD" id="cd00531">
    <property type="entry name" value="NTF2_like"/>
    <property type="match status" value="1"/>
</dbReference>
<sequence length="214" mass="24235">MSDMTNGGGSIHPHSFSMDEVRDRLALQHLVTAYGHGIDRRDYGLLRSLYHDDAIDDHSPYYCGPAAGFIDWLPQMLATWAATSHAMLNMLFLLDGDRAEGVITARAWHLTADGRREFIAWGRYADRYERRDGAWRFAHRFFILDSTEERAVEPQDSFGTEGWRRAGQARTIRYTAACRCSAPIGRIEADQLVAPPEDRCAPMPFRNMPVTSLA</sequence>
<gene>
    <name evidence="2" type="ORF">BV98_003297</name>
</gene>
<feature type="domain" description="SnoaL-like" evidence="1">
    <location>
        <begin position="20"/>
        <end position="140"/>
    </location>
</feature>
<dbReference type="STRING" id="76947.GCA_002080435_03287"/>
<dbReference type="Proteomes" id="UP000024284">
    <property type="component" value="Unassembled WGS sequence"/>
</dbReference>
<comment type="caution">
    <text evidence="2">The sequence shown here is derived from an EMBL/GenBank/DDBJ whole genome shotgun (WGS) entry which is preliminary data.</text>
</comment>
<reference evidence="2" key="1">
    <citation type="submission" date="2014-08" db="EMBL/GenBank/DDBJ databases">
        <title>Draft genome sequences of Sphingobium herbicidovorans.</title>
        <authorList>
            <person name="Gan H.M."/>
            <person name="Gan H.Y."/>
            <person name="Savka M.A."/>
        </authorList>
    </citation>
    <scope>NUCLEOTIDE SEQUENCE [LARGE SCALE GENOMIC DNA]</scope>
    <source>
        <strain evidence="2">NBRC 16415</strain>
    </source>
</reference>
<dbReference type="InterPro" id="IPR037401">
    <property type="entry name" value="SnoaL-like"/>
</dbReference>
<dbReference type="AlphaFoldDB" id="A0A086P679"/>
<dbReference type="OrthoDB" id="7585039at2"/>